<evidence type="ECO:0000313" key="8">
    <source>
        <dbReference type="EMBL" id="CBY09678.1"/>
    </source>
</evidence>
<evidence type="ECO:0000256" key="1">
    <source>
        <dbReference type="ARBA" id="ARBA00004123"/>
    </source>
</evidence>
<protein>
    <recommendedName>
        <fullName evidence="7">HSF-type DNA-binding domain-containing protein</fullName>
    </recommendedName>
</protein>
<dbReference type="Proteomes" id="UP000001307">
    <property type="component" value="Unassembled WGS sequence"/>
</dbReference>
<dbReference type="GO" id="GO:0003700">
    <property type="term" value="F:DNA-binding transcription factor activity"/>
    <property type="evidence" value="ECO:0007669"/>
    <property type="project" value="InterPro"/>
</dbReference>
<evidence type="ECO:0000256" key="2">
    <source>
        <dbReference type="ARBA" id="ARBA00006403"/>
    </source>
</evidence>
<dbReference type="OrthoDB" id="6418155at2759"/>
<evidence type="ECO:0000256" key="5">
    <source>
        <dbReference type="RuleBase" id="RU004020"/>
    </source>
</evidence>
<reference evidence="8" key="1">
    <citation type="journal article" date="2010" name="Science">
        <title>Plasticity of animal genome architecture unmasked by rapid evolution of a pelagic tunicate.</title>
        <authorList>
            <person name="Denoeud F."/>
            <person name="Henriet S."/>
            <person name="Mungpakdee S."/>
            <person name="Aury J.M."/>
            <person name="Da Silva C."/>
            <person name="Brinkmann H."/>
            <person name="Mikhaleva J."/>
            <person name="Olsen L.C."/>
            <person name="Jubin C."/>
            <person name="Canestro C."/>
            <person name="Bouquet J.M."/>
            <person name="Danks G."/>
            <person name="Poulain J."/>
            <person name="Campsteijn C."/>
            <person name="Adamski M."/>
            <person name="Cross I."/>
            <person name="Yadetie F."/>
            <person name="Muffato M."/>
            <person name="Louis A."/>
            <person name="Butcher S."/>
            <person name="Tsagkogeorga G."/>
            <person name="Konrad A."/>
            <person name="Singh S."/>
            <person name="Jensen M.F."/>
            <person name="Cong E.H."/>
            <person name="Eikeseth-Otteraa H."/>
            <person name="Noel B."/>
            <person name="Anthouard V."/>
            <person name="Porcel B.M."/>
            <person name="Kachouri-Lafond R."/>
            <person name="Nishino A."/>
            <person name="Ugolini M."/>
            <person name="Chourrout P."/>
            <person name="Nishida H."/>
            <person name="Aasland R."/>
            <person name="Huzurbazar S."/>
            <person name="Westhof E."/>
            <person name="Delsuc F."/>
            <person name="Lehrach H."/>
            <person name="Reinhardt R."/>
            <person name="Weissenbach J."/>
            <person name="Roy S.W."/>
            <person name="Artiguenave F."/>
            <person name="Postlethwait J.H."/>
            <person name="Manak J.R."/>
            <person name="Thompson E.M."/>
            <person name="Jaillon O."/>
            <person name="Du Pasquier L."/>
            <person name="Boudinot P."/>
            <person name="Liberles D.A."/>
            <person name="Volff J.N."/>
            <person name="Philippe H."/>
            <person name="Lenhard B."/>
            <person name="Roest Crollius H."/>
            <person name="Wincker P."/>
            <person name="Chourrout D."/>
        </authorList>
    </citation>
    <scope>NUCLEOTIDE SEQUENCE [LARGE SCALE GENOMIC DNA]</scope>
</reference>
<feature type="region of interest" description="Disordered" evidence="6">
    <location>
        <begin position="267"/>
        <end position="303"/>
    </location>
</feature>
<comment type="similarity">
    <text evidence="2 5">Belongs to the HSF family.</text>
</comment>
<feature type="region of interest" description="Disordered" evidence="6">
    <location>
        <begin position="644"/>
        <end position="691"/>
    </location>
</feature>
<dbReference type="InParanoid" id="E4XG80"/>
<evidence type="ECO:0000313" key="9">
    <source>
        <dbReference type="Proteomes" id="UP000001307"/>
    </source>
</evidence>
<accession>E4XG80</accession>
<dbReference type="SMART" id="SM00415">
    <property type="entry name" value="HSF"/>
    <property type="match status" value="1"/>
</dbReference>
<comment type="subcellular location">
    <subcellularLocation>
        <location evidence="1">Nucleus</location>
    </subcellularLocation>
</comment>
<dbReference type="InterPro" id="IPR036388">
    <property type="entry name" value="WH-like_DNA-bd_sf"/>
</dbReference>
<feature type="domain" description="HSF-type DNA-binding" evidence="7">
    <location>
        <begin position="328"/>
        <end position="434"/>
    </location>
</feature>
<keyword evidence="4" id="KW-0539">Nucleus</keyword>
<dbReference type="EMBL" id="FN653047">
    <property type="protein sequence ID" value="CBY09678.1"/>
    <property type="molecule type" value="Genomic_DNA"/>
</dbReference>
<sequence>MKDSSEENKLVENVDQTCNAKKSSGKKQGGLEKWLKPKEAAAPALRRTTRKRTAPKVFGDLVPSKQIPKSKKAGPKPKVQSTSPKTKEAKAKKPPKAKKEASSKNIPKEPKKDEIEKKRKGGENAADEPKQKRGRRPKTKTVKADLSDAEQGLKQSNITALFAKKNSATKDPENKSQPSAKNVAESAEKTPAATSLPKTLQKPDPTADVDKLLQQIAEYNEEVKTEPVDEEEVIRREIAENNKRIEELNMGLKTAFELFCKTEDQKRETRKRAVKAEPSANQEKKPAVKRGPAKRGTRGVGKRNVVKRVSAKDKAKYKAQMATLSKAEIQPFVSKLFEILNDDQFPSIAWNSTSDHFIIEREAFDHQFLKLSKEEKAPIQTKEFPSFIRQLNLYGFRKRREETGSDPNYFSHYVHKDGFFQKDRQDLLIHILRSGSSREKEKQGEVTEAREQLMQEKGAQGQSHYDPEQRAVPLCQEYVLSPQDMARRMANESDNQEIPTEAETEIASQNNGFYQKPNGQWAQHPSWLLNNLPQYGDPMMAHGDWINSEPGIDGQQSSAQGPIQYNIANMAADFAGQMSTSLSVELPLGLRTPINQAMDFSTYGDMPPMTESNQQPLGDPVLSNIVNQDTNRDALTTNITNWLRTLPDKGQGTSSEEFFASMSKASASSKKPSSQQSERPKTPEGESPFDF</sequence>
<dbReference type="PANTHER" id="PTHR10015">
    <property type="entry name" value="HEAT SHOCK TRANSCRIPTION FACTOR"/>
    <property type="match status" value="1"/>
</dbReference>
<evidence type="ECO:0000256" key="3">
    <source>
        <dbReference type="ARBA" id="ARBA00023125"/>
    </source>
</evidence>
<dbReference type="AlphaFoldDB" id="E4XG80"/>
<dbReference type="InterPro" id="IPR036390">
    <property type="entry name" value="WH_DNA-bd_sf"/>
</dbReference>
<evidence type="ECO:0000256" key="6">
    <source>
        <dbReference type="SAM" id="MobiDB-lite"/>
    </source>
</evidence>
<dbReference type="GO" id="GO:0005634">
    <property type="term" value="C:nucleus"/>
    <property type="evidence" value="ECO:0007669"/>
    <property type="project" value="UniProtKB-SubCell"/>
</dbReference>
<keyword evidence="3" id="KW-0238">DNA-binding</keyword>
<feature type="region of interest" description="Disordered" evidence="6">
    <location>
        <begin position="1"/>
        <end position="209"/>
    </location>
</feature>
<evidence type="ECO:0000259" key="7">
    <source>
        <dbReference type="SMART" id="SM00415"/>
    </source>
</evidence>
<dbReference type="InterPro" id="IPR000232">
    <property type="entry name" value="HSF_DNA-bd"/>
</dbReference>
<dbReference type="GO" id="GO:0043565">
    <property type="term" value="F:sequence-specific DNA binding"/>
    <property type="evidence" value="ECO:0007669"/>
    <property type="project" value="InterPro"/>
</dbReference>
<feature type="compositionally biased region" description="Low complexity" evidence="6">
    <location>
        <begin position="654"/>
        <end position="677"/>
    </location>
</feature>
<feature type="compositionally biased region" description="Basic residues" evidence="6">
    <location>
        <begin position="132"/>
        <end position="141"/>
    </location>
</feature>
<feature type="compositionally biased region" description="Basic and acidic residues" evidence="6">
    <location>
        <begin position="85"/>
        <end position="117"/>
    </location>
</feature>
<dbReference type="Gene3D" id="1.10.10.10">
    <property type="entry name" value="Winged helix-like DNA-binding domain superfamily/Winged helix DNA-binding domain"/>
    <property type="match status" value="1"/>
</dbReference>
<feature type="compositionally biased region" description="Basic and acidic residues" evidence="6">
    <location>
        <begin position="1"/>
        <end position="12"/>
    </location>
</feature>
<keyword evidence="9" id="KW-1185">Reference proteome</keyword>
<evidence type="ECO:0000256" key="4">
    <source>
        <dbReference type="ARBA" id="ARBA00023242"/>
    </source>
</evidence>
<feature type="compositionally biased region" description="Basic and acidic residues" evidence="6">
    <location>
        <begin position="29"/>
        <end position="39"/>
    </location>
</feature>
<dbReference type="Pfam" id="PF00447">
    <property type="entry name" value="HSF_DNA-bind"/>
    <property type="match status" value="1"/>
</dbReference>
<feature type="compositionally biased region" description="Basic residues" evidence="6">
    <location>
        <begin position="287"/>
        <end position="303"/>
    </location>
</feature>
<name>E4XG80_OIKDI</name>
<proteinExistence type="inferred from homology"/>
<dbReference type="PANTHER" id="PTHR10015:SF427">
    <property type="entry name" value="HEAT SHOCK FACTOR PROTEIN"/>
    <property type="match status" value="1"/>
</dbReference>
<gene>
    <name evidence="8" type="ORF">GSOID_T00010488001</name>
</gene>
<dbReference type="SUPFAM" id="SSF46785">
    <property type="entry name" value="Winged helix' DNA-binding domain"/>
    <property type="match status" value="1"/>
</dbReference>
<organism evidence="8">
    <name type="scientific">Oikopleura dioica</name>
    <name type="common">Tunicate</name>
    <dbReference type="NCBI Taxonomy" id="34765"/>
    <lineage>
        <taxon>Eukaryota</taxon>
        <taxon>Metazoa</taxon>
        <taxon>Chordata</taxon>
        <taxon>Tunicata</taxon>
        <taxon>Appendicularia</taxon>
        <taxon>Copelata</taxon>
        <taxon>Oikopleuridae</taxon>
        <taxon>Oikopleura</taxon>
    </lineage>
</organism>